<gene>
    <name evidence="6" type="ORF">FRY74_07225</name>
</gene>
<dbReference type="PROSITE" id="PS51635">
    <property type="entry name" value="PNPLA"/>
    <property type="match status" value="1"/>
</dbReference>
<feature type="short sequence motif" description="GXSXG" evidence="4">
    <location>
        <begin position="59"/>
        <end position="63"/>
    </location>
</feature>
<keyword evidence="1 4" id="KW-0378">Hydrolase</keyword>
<dbReference type="InterPro" id="IPR002641">
    <property type="entry name" value="PNPLA_dom"/>
</dbReference>
<name>A0A5C6RSB4_9FLAO</name>
<feature type="domain" description="PNPLA" evidence="5">
    <location>
        <begin position="28"/>
        <end position="223"/>
    </location>
</feature>
<dbReference type="Gene3D" id="3.40.1090.10">
    <property type="entry name" value="Cytosolic phospholipase A2 catalytic domain"/>
    <property type="match status" value="2"/>
</dbReference>
<dbReference type="PANTHER" id="PTHR14226:SF29">
    <property type="entry name" value="NEUROPATHY TARGET ESTERASE SWS"/>
    <property type="match status" value="1"/>
</dbReference>
<dbReference type="Proteomes" id="UP000321721">
    <property type="component" value="Unassembled WGS sequence"/>
</dbReference>
<evidence type="ECO:0000256" key="3">
    <source>
        <dbReference type="ARBA" id="ARBA00023098"/>
    </source>
</evidence>
<evidence type="ECO:0000313" key="6">
    <source>
        <dbReference type="EMBL" id="TXB65208.1"/>
    </source>
</evidence>
<dbReference type="PANTHER" id="PTHR14226">
    <property type="entry name" value="NEUROPATHY TARGET ESTERASE/SWISS CHEESE D.MELANOGASTER"/>
    <property type="match status" value="1"/>
</dbReference>
<accession>A0A5C6RSB4</accession>
<dbReference type="InterPro" id="IPR050301">
    <property type="entry name" value="NTE"/>
</dbReference>
<organism evidence="6 7">
    <name type="scientific">Vicingus serpentipes</name>
    <dbReference type="NCBI Taxonomy" id="1926625"/>
    <lineage>
        <taxon>Bacteria</taxon>
        <taxon>Pseudomonadati</taxon>
        <taxon>Bacteroidota</taxon>
        <taxon>Flavobacteriia</taxon>
        <taxon>Flavobacteriales</taxon>
        <taxon>Vicingaceae</taxon>
        <taxon>Vicingus</taxon>
    </lineage>
</organism>
<comment type="caution">
    <text evidence="6">The sequence shown here is derived from an EMBL/GenBank/DDBJ whole genome shotgun (WGS) entry which is preliminary data.</text>
</comment>
<dbReference type="EMBL" id="VOOS01000003">
    <property type="protein sequence ID" value="TXB65208.1"/>
    <property type="molecule type" value="Genomic_DNA"/>
</dbReference>
<protein>
    <submittedName>
        <fullName evidence="6">Patatin-like phospholipase family protein</fullName>
    </submittedName>
</protein>
<dbReference type="AlphaFoldDB" id="A0A5C6RSB4"/>
<feature type="active site" description="Proton acceptor" evidence="4">
    <location>
        <position position="210"/>
    </location>
</feature>
<keyword evidence="2 4" id="KW-0442">Lipid degradation</keyword>
<reference evidence="6 7" key="1">
    <citation type="submission" date="2019-08" db="EMBL/GenBank/DDBJ databases">
        <title>Genome of Vicingus serpentipes NCIMB 15042.</title>
        <authorList>
            <person name="Bowman J.P."/>
        </authorList>
    </citation>
    <scope>NUCLEOTIDE SEQUENCE [LARGE SCALE GENOMIC DNA]</scope>
    <source>
        <strain evidence="6 7">NCIMB 15042</strain>
    </source>
</reference>
<dbReference type="SUPFAM" id="SSF52151">
    <property type="entry name" value="FabD/lysophospholipase-like"/>
    <property type="match status" value="1"/>
</dbReference>
<evidence type="ECO:0000256" key="4">
    <source>
        <dbReference type="PROSITE-ProRule" id="PRU01161"/>
    </source>
</evidence>
<evidence type="ECO:0000313" key="7">
    <source>
        <dbReference type="Proteomes" id="UP000321721"/>
    </source>
</evidence>
<dbReference type="OrthoDB" id="9770965at2"/>
<feature type="short sequence motif" description="DGA/G" evidence="4">
    <location>
        <begin position="210"/>
        <end position="212"/>
    </location>
</feature>
<dbReference type="InterPro" id="IPR016035">
    <property type="entry name" value="Acyl_Trfase/lysoPLipase"/>
</dbReference>
<dbReference type="GO" id="GO:0016787">
    <property type="term" value="F:hydrolase activity"/>
    <property type="evidence" value="ECO:0007669"/>
    <property type="project" value="UniProtKB-UniRule"/>
</dbReference>
<dbReference type="Pfam" id="PF01734">
    <property type="entry name" value="Patatin"/>
    <property type="match status" value="1"/>
</dbReference>
<sequence>MIFSLKNILVPLFIVFSTISLSAQKVGLVLSGGGSSGITHVGVIKALEEYGIPIDYITGTSMGALVGALYATGYSPEEIEAFFLSDEFQNWTTGSVDNNYSYYLRKKEDDASLITLKLSTDTLWEFNLPTNLVSSSTINYGLLSFFSPSTTYAKEDFNNLFIPFRCVASDIISKKEIVFSNGKLTTAVRASMAYPFYLKPVTYNDMLLFDGGLYNNFPANVMEEDFNPDFIIGSNVSFNFEKPHEDNIVSQIKTIVTNDTKYVIPEGKGLMIEPNVTDNATFNFDNNEKLIKIGYDATVSKIVEIRKEVKDYRSKSETINKRDQYKKELPNFIINKVVVDGLKVNQNSYIKNSLRLKNKTISPEKLKPEYIKLLSDDKIKSIRPEVQFNDTSGYYTLKLNAKKEKDLFVSVGGLISSRPISEGFIGLQYNLLDKAALTFLANTYFGRFHNSIQTGFRLDIPFVIPFYWKNTFNMGNWDYYKSNNVFFEDKKPSFLVNNDMYAKTEIGLPVFYKGKLVFEGSTGDFTNEYYQTKNFLSTDTTDETHFTNILGGIKYERNSLNRKQYSSEGSFFAINYKYVKGKEETIFGSTSNNTETIENNIEWGQIKVSYEQYFNVKHNVRFGLFGEGVYSNQPFFSNYTATLLASPDFQPFTENRTVFNQNLRAHSYIAFGVKNIYYLFNKFQLRLEGYAFQPYQNILSDVNQKAYYSKEWTNTQYMASSSLVYYTPIGPIALNLNYYDRATDNWSFLFHFGYVIFNKKSLD</sequence>
<evidence type="ECO:0000256" key="1">
    <source>
        <dbReference type="ARBA" id="ARBA00022801"/>
    </source>
</evidence>
<keyword evidence="7" id="KW-1185">Reference proteome</keyword>
<feature type="short sequence motif" description="GXGXXG" evidence="4">
    <location>
        <begin position="32"/>
        <end position="37"/>
    </location>
</feature>
<dbReference type="GO" id="GO:0016042">
    <property type="term" value="P:lipid catabolic process"/>
    <property type="evidence" value="ECO:0007669"/>
    <property type="project" value="UniProtKB-UniRule"/>
</dbReference>
<dbReference type="CDD" id="cd07205">
    <property type="entry name" value="Pat_PNPLA6_PNPLA7_NTE1_like"/>
    <property type="match status" value="1"/>
</dbReference>
<feature type="active site" description="Nucleophile" evidence="4">
    <location>
        <position position="61"/>
    </location>
</feature>
<proteinExistence type="predicted"/>
<keyword evidence="3 4" id="KW-0443">Lipid metabolism</keyword>
<evidence type="ECO:0000259" key="5">
    <source>
        <dbReference type="PROSITE" id="PS51635"/>
    </source>
</evidence>
<evidence type="ECO:0000256" key="2">
    <source>
        <dbReference type="ARBA" id="ARBA00022963"/>
    </source>
</evidence>